<reference evidence="1 2" key="2">
    <citation type="submission" date="2013-09" db="EMBL/GenBank/DDBJ databases">
        <title>Whole genome comparison of six Crocosphaera watsonii strains with differing phenotypes.</title>
        <authorList>
            <person name="Bench S.R."/>
            <person name="Heller P."/>
            <person name="Frank I."/>
            <person name="Arciniega M."/>
            <person name="Shilova I.N."/>
            <person name="Zehr J.P."/>
        </authorList>
    </citation>
    <scope>NUCLEOTIDE SEQUENCE [LARGE SCALE GENOMIC DNA]</scope>
    <source>
        <strain evidence="1 2">WH 0005</strain>
    </source>
</reference>
<dbReference type="EMBL" id="CAQL01000258">
    <property type="protein sequence ID" value="CCQ54933.1"/>
    <property type="molecule type" value="Genomic_DNA"/>
</dbReference>
<gene>
    <name evidence="1" type="ORF">CWATWH0005_1841</name>
</gene>
<protein>
    <submittedName>
        <fullName evidence="1">Uncharacterized protein</fullName>
    </submittedName>
</protein>
<reference evidence="1 2" key="1">
    <citation type="submission" date="2013-01" db="EMBL/GenBank/DDBJ databases">
        <authorList>
            <person name="Bench S."/>
        </authorList>
    </citation>
    <scope>NUCLEOTIDE SEQUENCE [LARGE SCALE GENOMIC DNA]</scope>
    <source>
        <strain evidence="1 2">WH 0005</strain>
    </source>
</reference>
<evidence type="ECO:0000313" key="2">
    <source>
        <dbReference type="Proteomes" id="UP000017981"/>
    </source>
</evidence>
<name>T2IPH2_CROWT</name>
<evidence type="ECO:0000313" key="1">
    <source>
        <dbReference type="EMBL" id="CCQ54933.1"/>
    </source>
</evidence>
<dbReference type="Proteomes" id="UP000017981">
    <property type="component" value="Unassembled WGS sequence"/>
</dbReference>
<organism evidence="1 2">
    <name type="scientific">Crocosphaera watsonii WH 0005</name>
    <dbReference type="NCBI Taxonomy" id="423472"/>
    <lineage>
        <taxon>Bacteria</taxon>
        <taxon>Bacillati</taxon>
        <taxon>Cyanobacteriota</taxon>
        <taxon>Cyanophyceae</taxon>
        <taxon>Oscillatoriophycideae</taxon>
        <taxon>Chroococcales</taxon>
        <taxon>Aphanothecaceae</taxon>
        <taxon>Crocosphaera</taxon>
    </lineage>
</organism>
<proteinExistence type="predicted"/>
<accession>T2IPH2</accession>
<comment type="caution">
    <text evidence="1">The sequence shown here is derived from an EMBL/GenBank/DDBJ whole genome shotgun (WGS) entry which is preliminary data.</text>
</comment>
<sequence>MLVDKTVFGKNEQPFPDLLLRSFSEVMLIVAIAKSLKLWQDIYYPTQL</sequence>
<dbReference type="AlphaFoldDB" id="T2IPH2"/>